<sequence>MSKGHLIGQVSFVGAAAALMLGSVVPAAAQETGRSYNKQAIEKKDMRYCVMSELTGSRIRSKLCKTREAWIKEDGFDPVTDAQPQR</sequence>
<feature type="signal peptide" evidence="1">
    <location>
        <begin position="1"/>
        <end position="29"/>
    </location>
</feature>
<keyword evidence="3" id="KW-1185">Reference proteome</keyword>
<protein>
    <submittedName>
        <fullName evidence="2">Uncharacterized protein</fullName>
    </submittedName>
</protein>
<evidence type="ECO:0000256" key="1">
    <source>
        <dbReference type="SAM" id="SignalP"/>
    </source>
</evidence>
<proteinExistence type="predicted"/>
<evidence type="ECO:0000313" key="2">
    <source>
        <dbReference type="EMBL" id="MEN3746165.1"/>
    </source>
</evidence>
<reference evidence="2 3" key="1">
    <citation type="submission" date="2024-05" db="EMBL/GenBank/DDBJ databases">
        <title>Sphingomonas sp. HF-S3 16S ribosomal RNA gene Genome sequencing and assembly.</title>
        <authorList>
            <person name="Lee H."/>
        </authorList>
    </citation>
    <scope>NUCLEOTIDE SEQUENCE [LARGE SCALE GENOMIC DNA]</scope>
    <source>
        <strain evidence="2 3">HF-S3</strain>
    </source>
</reference>
<evidence type="ECO:0000313" key="3">
    <source>
        <dbReference type="Proteomes" id="UP001427805"/>
    </source>
</evidence>
<accession>A0ABV0B3K2</accession>
<gene>
    <name evidence="2" type="ORF">TPR58_03215</name>
</gene>
<name>A0ABV0B3K2_9SPHN</name>
<dbReference type="Proteomes" id="UP001427805">
    <property type="component" value="Unassembled WGS sequence"/>
</dbReference>
<dbReference type="RefSeq" id="WP_346245176.1">
    <property type="nucleotide sequence ID" value="NZ_JBDIZK010000002.1"/>
</dbReference>
<keyword evidence="1" id="KW-0732">Signal</keyword>
<comment type="caution">
    <text evidence="2">The sequence shown here is derived from an EMBL/GenBank/DDBJ whole genome shotgun (WGS) entry which is preliminary data.</text>
</comment>
<organism evidence="2 3">
    <name type="scientific">Sphingomonas rustica</name>
    <dbReference type="NCBI Taxonomy" id="3103142"/>
    <lineage>
        <taxon>Bacteria</taxon>
        <taxon>Pseudomonadati</taxon>
        <taxon>Pseudomonadota</taxon>
        <taxon>Alphaproteobacteria</taxon>
        <taxon>Sphingomonadales</taxon>
        <taxon>Sphingomonadaceae</taxon>
        <taxon>Sphingomonas</taxon>
    </lineage>
</organism>
<dbReference type="EMBL" id="JBDIZK010000002">
    <property type="protein sequence ID" value="MEN3746165.1"/>
    <property type="molecule type" value="Genomic_DNA"/>
</dbReference>
<feature type="chain" id="PRO_5045531522" evidence="1">
    <location>
        <begin position="30"/>
        <end position="86"/>
    </location>
</feature>